<gene>
    <name evidence="1" type="ORF">LCI18_004738</name>
</gene>
<evidence type="ECO:0000313" key="2">
    <source>
        <dbReference type="Proteomes" id="UP000830768"/>
    </source>
</evidence>
<protein>
    <submittedName>
        <fullName evidence="1">Uncharacterized protein</fullName>
    </submittedName>
</protein>
<reference evidence="1" key="1">
    <citation type="submission" date="2021-11" db="EMBL/GenBank/DDBJ databases">
        <title>Fusarium solani-melongenae Genome sequencing and assembly.</title>
        <authorList>
            <person name="Xie S."/>
            <person name="Huang L."/>
            <person name="Zhang X."/>
        </authorList>
    </citation>
    <scope>NUCLEOTIDE SEQUENCE</scope>
    <source>
        <strain evidence="1">CRI 24-3</strain>
    </source>
</reference>
<dbReference type="Proteomes" id="UP000830768">
    <property type="component" value="Chromosome 4"/>
</dbReference>
<name>A0ACD3YXT7_FUSSC</name>
<dbReference type="EMBL" id="CP090033">
    <property type="protein sequence ID" value="UPK93803.1"/>
    <property type="molecule type" value="Genomic_DNA"/>
</dbReference>
<proteinExistence type="predicted"/>
<organism evidence="1 2">
    <name type="scientific">Fusarium solani subsp. cucurbitae</name>
    <name type="common">Neocosmosporum cucurbitae</name>
    <dbReference type="NCBI Taxonomy" id="2747967"/>
    <lineage>
        <taxon>Eukaryota</taxon>
        <taxon>Fungi</taxon>
        <taxon>Dikarya</taxon>
        <taxon>Ascomycota</taxon>
        <taxon>Pezizomycotina</taxon>
        <taxon>Sordariomycetes</taxon>
        <taxon>Hypocreomycetidae</taxon>
        <taxon>Hypocreales</taxon>
        <taxon>Nectriaceae</taxon>
        <taxon>Fusarium</taxon>
        <taxon>Fusarium solani species complex</taxon>
    </lineage>
</organism>
<keyword evidence="2" id="KW-1185">Reference proteome</keyword>
<accession>A0ACD3YXT7</accession>
<evidence type="ECO:0000313" key="1">
    <source>
        <dbReference type="EMBL" id="UPK93803.1"/>
    </source>
</evidence>
<sequence>MNYSSLYRREAGGLGLGWILAFSIGGAILLFAAIGFLLTWRIRSRTEPESTTVYQVSDNSDDHRRSIFTKRLVKKNHSMSKSCSRLSLSLPPVLPPLPSHNSFTFFGGNGKRGRSSSWVEEDKFHGPKVSRSRRDSLFSRDSWLGRAPTLPSLMLEDDLEKGQPTELPGDQPTTHLRDQQSFETLKPSKTAPELPTPAQELQTSPVRVLPLAHVRASVTDLDLRDILRSTEQRLRDGSSQSPTKTPGPSPSKRSQKISSLKGTPHRNSPLKTPHSHRTTSSLDSTNTTGTVRINRVVQSPSKRSTIHGMPRPGHSRTVSISSIGSAANSLIAEATQELGLPGGLSSPSRLRGRQWQPLDDNSPQKDPTPKKKTVETVEKDSPKRRESQDSEASSSLSTLYSANEPEDKEQPDPFVEKKKQGGLTSESRSSLFGPRSLRSRTRTLSISIPAGQTVFNTQGQLNSNSVSTQAVGGPPLSIVLQPPQEYLHRDISFGSRDRHGFALAYPVTGSMTSMVTPSVTTATDEDSSLYLDDRRSESPRLDVPGRPIWPQQQDRNTLMAGAPTSPMTTASSPFDEQDMMALLMGTAAPRRALPDPPRHVAQVEQIVMPTPLCPRPRRDFSQHLHQMSMTPPECSVHEGESMVDDPGAVSTGSPLRRSLSRSLRDPPSGPPPAMMSMGSLGNSIVELRRMNSMVSSYSATSMASSHNEPDSPTLPNPLNSAFSRGRLTSNPRVSTSGRQNYLNLGSPRKSLSGAVSAAAPTRPIPPSKSSRSSLGVEIREDEADAGKENQGPELKVPRLDVATGLRETRRSGNLGRDTRDSILTTRATGKTKVGALSKKEAQRQSVESLGLYDKDGFLKASPENKGRCLRM</sequence>